<gene>
    <name evidence="2" type="ordered locus">YN1551_0210</name>
</gene>
<proteinExistence type="predicted"/>
<dbReference type="GO" id="GO:0003677">
    <property type="term" value="F:DNA binding"/>
    <property type="evidence" value="ECO:0007669"/>
    <property type="project" value="UniProtKB-KW"/>
</dbReference>
<dbReference type="InterPro" id="IPR010985">
    <property type="entry name" value="Ribbon_hlx_hlx"/>
</dbReference>
<dbReference type="GeneID" id="31485625"/>
<name>C3NJZ6_SACI1</name>
<dbReference type="GO" id="GO:0006355">
    <property type="term" value="P:regulation of DNA-templated transcription"/>
    <property type="evidence" value="ECO:0007669"/>
    <property type="project" value="InterPro"/>
</dbReference>
<protein>
    <submittedName>
        <fullName evidence="2">CopG domain protein DNA-binding domain protein</fullName>
    </submittedName>
</protein>
<evidence type="ECO:0000313" key="3">
    <source>
        <dbReference type="Proteomes" id="UP000006818"/>
    </source>
</evidence>
<dbReference type="AlphaFoldDB" id="C3NJZ6"/>
<accession>C3NJZ6</accession>
<dbReference type="Proteomes" id="UP000006818">
    <property type="component" value="Chromosome"/>
</dbReference>
<dbReference type="HOGENOM" id="CLU_3131023_0_0_2"/>
<organism evidence="2 3">
    <name type="scientific">Saccharolobus islandicus (strain Y.N.15.51 / Yellowstone #2)</name>
    <name type="common">Sulfolobus islandicus</name>
    <dbReference type="NCBI Taxonomy" id="419942"/>
    <lineage>
        <taxon>Archaea</taxon>
        <taxon>Thermoproteota</taxon>
        <taxon>Thermoprotei</taxon>
        <taxon>Sulfolobales</taxon>
        <taxon>Sulfolobaceae</taxon>
        <taxon>Saccharolobus</taxon>
    </lineage>
</organism>
<evidence type="ECO:0000259" key="1">
    <source>
        <dbReference type="Pfam" id="PF07878"/>
    </source>
</evidence>
<dbReference type="RefSeq" id="WP_012717009.1">
    <property type="nucleotide sequence ID" value="NC_012623.1"/>
</dbReference>
<reference evidence="2 3" key="1">
    <citation type="journal article" date="2009" name="Proc. Natl. Acad. Sci. U.S.A.">
        <title>Biogeography of the Sulfolobus islandicus pan-genome.</title>
        <authorList>
            <person name="Reno M.L."/>
            <person name="Held N.L."/>
            <person name="Fields C.J."/>
            <person name="Burke P.V."/>
            <person name="Whitaker R.J."/>
        </authorList>
    </citation>
    <scope>NUCLEOTIDE SEQUENCE [LARGE SCALE GENOMIC DNA]</scope>
    <source>
        <strain evidence="3">Y.N.15.51 / Yellowstone #2</strain>
    </source>
</reference>
<dbReference type="KEGG" id="sin:YN1551_0210"/>
<dbReference type="CDD" id="cd21631">
    <property type="entry name" value="RHH_CopG_NikR-like"/>
    <property type="match status" value="1"/>
</dbReference>
<dbReference type="InterPro" id="IPR012869">
    <property type="entry name" value="RHH_5"/>
</dbReference>
<dbReference type="SUPFAM" id="SSF47598">
    <property type="entry name" value="Ribbon-helix-helix"/>
    <property type="match status" value="1"/>
</dbReference>
<evidence type="ECO:0000313" key="2">
    <source>
        <dbReference type="EMBL" id="ACP47398.1"/>
    </source>
</evidence>
<dbReference type="Gene3D" id="1.10.1220.10">
    <property type="entry name" value="Met repressor-like"/>
    <property type="match status" value="1"/>
</dbReference>
<feature type="domain" description="CopG-like ribbon-helix-helix" evidence="1">
    <location>
        <begin position="8"/>
        <end position="41"/>
    </location>
</feature>
<sequence>MVVGKDTTRVVVYLPKDVAERLEKEAEEKGLSLSAYLRMLILDCTKQRQ</sequence>
<dbReference type="InterPro" id="IPR013321">
    <property type="entry name" value="Arc_rbn_hlx_hlx"/>
</dbReference>
<keyword evidence="2" id="KW-0238">DNA-binding</keyword>
<dbReference type="EMBL" id="CP001404">
    <property type="protein sequence ID" value="ACP47398.1"/>
    <property type="molecule type" value="Genomic_DNA"/>
</dbReference>
<dbReference type="Pfam" id="PF07878">
    <property type="entry name" value="RHH_5"/>
    <property type="match status" value="1"/>
</dbReference>